<evidence type="ECO:0000256" key="5">
    <source>
        <dbReference type="ARBA" id="ARBA00047899"/>
    </source>
</evidence>
<comment type="subcellular location">
    <subcellularLocation>
        <location evidence="1">Membrane</location>
        <topology evidence="1">Single-pass membrane protein</topology>
    </subcellularLocation>
</comment>
<keyword evidence="7" id="KW-0812">Transmembrane</keyword>
<sequence length="280" mass="31143">MFTLVTSTARMKPLFQRSFLFYFYAIAILILSIFDILACIREDDNQYTNCKKAFKCGNNISNRRIHYPFWGKNREQYCGVSNDPNMELTCEGNVSKITINSIKYRILKWYNTAQKLTVARDDYWSGICAVNVCDNHKNSTFDDNSLFQRDGDVSSQLNLLYNCDTNQSSSMIFSTTCNNIKVVYTLADPGSVTCTPTVIVEVPIMGNKVAGNATVNSINQALQGGFDLKWTGNYEECKGCVASGGTCGNNGGSEFRCFCKDGPYTTTCLSEKAPSSGKCK</sequence>
<dbReference type="GO" id="GO:0030247">
    <property type="term" value="F:polysaccharide binding"/>
    <property type="evidence" value="ECO:0007669"/>
    <property type="project" value="InterPro"/>
</dbReference>
<keyword evidence="7" id="KW-0472">Membrane</keyword>
<dbReference type="InterPro" id="IPR032872">
    <property type="entry name" value="WAK_assoc_C"/>
</dbReference>
<dbReference type="InterPro" id="IPR025287">
    <property type="entry name" value="WAK_GUB"/>
</dbReference>
<evidence type="ECO:0000256" key="4">
    <source>
        <dbReference type="ARBA" id="ARBA00023180"/>
    </source>
</evidence>
<evidence type="ECO:0000259" key="9">
    <source>
        <dbReference type="Pfam" id="PF14380"/>
    </source>
</evidence>
<dbReference type="EC" id="2.7.11.1" evidence="2"/>
<dbReference type="PANTHER" id="PTHR33138">
    <property type="entry name" value="OS01G0690200 PROTEIN"/>
    <property type="match status" value="1"/>
</dbReference>
<name>A0A2Z6NQ11_TRISU</name>
<evidence type="ECO:0000259" key="8">
    <source>
        <dbReference type="Pfam" id="PF13947"/>
    </source>
</evidence>
<dbReference type="Proteomes" id="UP000242715">
    <property type="component" value="Unassembled WGS sequence"/>
</dbReference>
<dbReference type="GO" id="GO:0004674">
    <property type="term" value="F:protein serine/threonine kinase activity"/>
    <property type="evidence" value="ECO:0007669"/>
    <property type="project" value="UniProtKB-EC"/>
</dbReference>
<dbReference type="AlphaFoldDB" id="A0A2Z6NQ11"/>
<keyword evidence="7" id="KW-1133">Transmembrane helix</keyword>
<feature type="domain" description="Wall-associated receptor kinase galacturonan-binding" evidence="8">
    <location>
        <begin position="50"/>
        <end position="120"/>
    </location>
</feature>
<keyword evidence="4" id="KW-0325">Glycoprotein</keyword>
<evidence type="ECO:0000256" key="2">
    <source>
        <dbReference type="ARBA" id="ARBA00012513"/>
    </source>
</evidence>
<dbReference type="EMBL" id="DF973729">
    <property type="protein sequence ID" value="GAU38750.1"/>
    <property type="molecule type" value="Genomic_DNA"/>
</dbReference>
<dbReference type="Pfam" id="PF13947">
    <property type="entry name" value="GUB_WAK_bind"/>
    <property type="match status" value="1"/>
</dbReference>
<comment type="catalytic activity">
    <reaction evidence="5">
        <text>L-threonyl-[protein] + ATP = O-phospho-L-threonyl-[protein] + ADP + H(+)</text>
        <dbReference type="Rhea" id="RHEA:46608"/>
        <dbReference type="Rhea" id="RHEA-COMP:11060"/>
        <dbReference type="Rhea" id="RHEA-COMP:11605"/>
        <dbReference type="ChEBI" id="CHEBI:15378"/>
        <dbReference type="ChEBI" id="CHEBI:30013"/>
        <dbReference type="ChEBI" id="CHEBI:30616"/>
        <dbReference type="ChEBI" id="CHEBI:61977"/>
        <dbReference type="ChEBI" id="CHEBI:456216"/>
        <dbReference type="EC" id="2.7.11.1"/>
    </reaction>
</comment>
<evidence type="ECO:0000256" key="6">
    <source>
        <dbReference type="ARBA" id="ARBA00048679"/>
    </source>
</evidence>
<dbReference type="OrthoDB" id="1425446at2759"/>
<protein>
    <recommendedName>
        <fullName evidence="2">non-specific serine/threonine protein kinase</fullName>
        <ecNumber evidence="2">2.7.11.1</ecNumber>
    </recommendedName>
</protein>
<comment type="catalytic activity">
    <reaction evidence="6">
        <text>L-seryl-[protein] + ATP = O-phospho-L-seryl-[protein] + ADP + H(+)</text>
        <dbReference type="Rhea" id="RHEA:17989"/>
        <dbReference type="Rhea" id="RHEA-COMP:9863"/>
        <dbReference type="Rhea" id="RHEA-COMP:11604"/>
        <dbReference type="ChEBI" id="CHEBI:15378"/>
        <dbReference type="ChEBI" id="CHEBI:29999"/>
        <dbReference type="ChEBI" id="CHEBI:30616"/>
        <dbReference type="ChEBI" id="CHEBI:83421"/>
        <dbReference type="ChEBI" id="CHEBI:456216"/>
        <dbReference type="EC" id="2.7.11.1"/>
    </reaction>
</comment>
<proteinExistence type="predicted"/>
<reference evidence="11" key="1">
    <citation type="journal article" date="2017" name="Front. Plant Sci.">
        <title>Climate Clever Clovers: New Paradigm to Reduce the Environmental Footprint of Ruminants by Breeding Low Methanogenic Forages Utilizing Haplotype Variation.</title>
        <authorList>
            <person name="Kaur P."/>
            <person name="Appels R."/>
            <person name="Bayer P.E."/>
            <person name="Keeble-Gagnere G."/>
            <person name="Wang J."/>
            <person name="Hirakawa H."/>
            <person name="Shirasawa K."/>
            <person name="Vercoe P."/>
            <person name="Stefanova K."/>
            <person name="Durmic Z."/>
            <person name="Nichols P."/>
            <person name="Revell C."/>
            <person name="Isobe S.N."/>
            <person name="Edwards D."/>
            <person name="Erskine W."/>
        </authorList>
    </citation>
    <scope>NUCLEOTIDE SEQUENCE [LARGE SCALE GENOMIC DNA]</scope>
    <source>
        <strain evidence="11">cv. Daliak</strain>
    </source>
</reference>
<accession>A0A2Z6NQ11</accession>
<feature type="domain" description="Wall-associated receptor kinase C-terminal" evidence="9">
    <location>
        <begin position="163"/>
        <end position="262"/>
    </location>
</feature>
<dbReference type="PANTHER" id="PTHR33138:SF72">
    <property type="entry name" value="WALL-ASSOCIATED RECEPTOR KINASE CARBOXY-TERMINAL PROTEIN"/>
    <property type="match status" value="1"/>
</dbReference>
<dbReference type="Pfam" id="PF14380">
    <property type="entry name" value="WAK_assoc"/>
    <property type="match status" value="1"/>
</dbReference>
<evidence type="ECO:0000256" key="3">
    <source>
        <dbReference type="ARBA" id="ARBA00022729"/>
    </source>
</evidence>
<organism evidence="10 11">
    <name type="scientific">Trifolium subterraneum</name>
    <name type="common">Subterranean clover</name>
    <dbReference type="NCBI Taxonomy" id="3900"/>
    <lineage>
        <taxon>Eukaryota</taxon>
        <taxon>Viridiplantae</taxon>
        <taxon>Streptophyta</taxon>
        <taxon>Embryophyta</taxon>
        <taxon>Tracheophyta</taxon>
        <taxon>Spermatophyta</taxon>
        <taxon>Magnoliopsida</taxon>
        <taxon>eudicotyledons</taxon>
        <taxon>Gunneridae</taxon>
        <taxon>Pentapetalae</taxon>
        <taxon>rosids</taxon>
        <taxon>fabids</taxon>
        <taxon>Fabales</taxon>
        <taxon>Fabaceae</taxon>
        <taxon>Papilionoideae</taxon>
        <taxon>50 kb inversion clade</taxon>
        <taxon>NPAAA clade</taxon>
        <taxon>Hologalegina</taxon>
        <taxon>IRL clade</taxon>
        <taxon>Trifolieae</taxon>
        <taxon>Trifolium</taxon>
    </lineage>
</organism>
<gene>
    <name evidence="10" type="ORF">TSUD_158820</name>
</gene>
<keyword evidence="11" id="KW-1185">Reference proteome</keyword>
<feature type="transmembrane region" description="Helical" evidence="7">
    <location>
        <begin position="19"/>
        <end position="38"/>
    </location>
</feature>
<evidence type="ECO:0000313" key="10">
    <source>
        <dbReference type="EMBL" id="GAU38750.1"/>
    </source>
</evidence>
<keyword evidence="3" id="KW-0732">Signal</keyword>
<evidence type="ECO:0000313" key="11">
    <source>
        <dbReference type="Proteomes" id="UP000242715"/>
    </source>
</evidence>
<evidence type="ECO:0000256" key="7">
    <source>
        <dbReference type="SAM" id="Phobius"/>
    </source>
</evidence>
<evidence type="ECO:0000256" key="1">
    <source>
        <dbReference type="ARBA" id="ARBA00004167"/>
    </source>
</evidence>
<dbReference type="GO" id="GO:0016020">
    <property type="term" value="C:membrane"/>
    <property type="evidence" value="ECO:0007669"/>
    <property type="project" value="UniProtKB-SubCell"/>
</dbReference>